<keyword evidence="11" id="KW-1185">Reference proteome</keyword>
<comment type="subcellular location">
    <subcellularLocation>
        <location evidence="8">Cytoplasm</location>
    </subcellularLocation>
</comment>
<dbReference type="EC" id="2.7.2.11" evidence="8"/>
<evidence type="ECO:0000313" key="10">
    <source>
        <dbReference type="EMBL" id="SFP44103.1"/>
    </source>
</evidence>
<dbReference type="Pfam" id="PF00696">
    <property type="entry name" value="AA_kinase"/>
    <property type="match status" value="1"/>
</dbReference>
<keyword evidence="4 8" id="KW-0808">Transferase</keyword>
<dbReference type="InterPro" id="IPR041739">
    <property type="entry name" value="G5K_ProB"/>
</dbReference>
<dbReference type="SUPFAM" id="SSF53633">
    <property type="entry name" value="Carbamate kinase-like"/>
    <property type="match status" value="1"/>
</dbReference>
<evidence type="ECO:0000256" key="2">
    <source>
        <dbReference type="ARBA" id="ARBA00022605"/>
    </source>
</evidence>
<feature type="domain" description="Aspartate/glutamate/uridylate kinase" evidence="9">
    <location>
        <begin position="6"/>
        <end position="241"/>
    </location>
</feature>
<dbReference type="CDD" id="cd04242">
    <property type="entry name" value="AAK_G5K_ProB"/>
    <property type="match status" value="1"/>
</dbReference>
<evidence type="ECO:0000313" key="11">
    <source>
        <dbReference type="Proteomes" id="UP000182624"/>
    </source>
</evidence>
<dbReference type="PIRSF" id="PIRSF000729">
    <property type="entry name" value="GK"/>
    <property type="match status" value="1"/>
</dbReference>
<dbReference type="FunFam" id="3.40.1160.10:FF:000018">
    <property type="entry name" value="Glutamate 5-kinase"/>
    <property type="match status" value="1"/>
</dbReference>
<feature type="binding site" evidence="8">
    <location>
        <position position="11"/>
    </location>
    <ligand>
        <name>ATP</name>
        <dbReference type="ChEBI" id="CHEBI:30616"/>
    </ligand>
</feature>
<dbReference type="PROSITE" id="PS00902">
    <property type="entry name" value="GLUTAMATE_5_KINASE"/>
    <property type="match status" value="1"/>
</dbReference>
<dbReference type="InterPro" id="IPR019797">
    <property type="entry name" value="Glutamate_5-kinase_CS"/>
</dbReference>
<evidence type="ECO:0000256" key="7">
    <source>
        <dbReference type="ARBA" id="ARBA00022840"/>
    </source>
</evidence>
<keyword evidence="7 8" id="KW-0067">ATP-binding</keyword>
<evidence type="ECO:0000259" key="9">
    <source>
        <dbReference type="Pfam" id="PF00696"/>
    </source>
</evidence>
<feature type="binding site" evidence="8">
    <location>
        <position position="155"/>
    </location>
    <ligand>
        <name>substrate</name>
    </ligand>
</feature>
<evidence type="ECO:0000256" key="8">
    <source>
        <dbReference type="HAMAP-Rule" id="MF_00456"/>
    </source>
</evidence>
<dbReference type="RefSeq" id="WP_022773202.1">
    <property type="nucleotide sequence ID" value="NZ_FOXO01000002.1"/>
</dbReference>
<organism evidence="10 11">
    <name type="scientific">Butyrivibrio proteoclasticus</name>
    <dbReference type="NCBI Taxonomy" id="43305"/>
    <lineage>
        <taxon>Bacteria</taxon>
        <taxon>Bacillati</taxon>
        <taxon>Bacillota</taxon>
        <taxon>Clostridia</taxon>
        <taxon>Lachnospirales</taxon>
        <taxon>Lachnospiraceae</taxon>
        <taxon>Butyrivibrio</taxon>
    </lineage>
</organism>
<comment type="catalytic activity">
    <reaction evidence="8">
        <text>L-glutamate + ATP = L-glutamyl 5-phosphate + ADP</text>
        <dbReference type="Rhea" id="RHEA:14877"/>
        <dbReference type="ChEBI" id="CHEBI:29985"/>
        <dbReference type="ChEBI" id="CHEBI:30616"/>
        <dbReference type="ChEBI" id="CHEBI:58274"/>
        <dbReference type="ChEBI" id="CHEBI:456216"/>
        <dbReference type="EC" id="2.7.2.11"/>
    </reaction>
</comment>
<keyword evidence="1 8" id="KW-0963">Cytoplasm</keyword>
<keyword evidence="6 8" id="KW-0418">Kinase</keyword>
<feature type="binding site" evidence="8">
    <location>
        <begin position="175"/>
        <end position="176"/>
    </location>
    <ligand>
        <name>ATP</name>
        <dbReference type="ChEBI" id="CHEBI:30616"/>
    </ligand>
</feature>
<dbReference type="InterPro" id="IPR036393">
    <property type="entry name" value="AceGlu_kinase-like_sf"/>
</dbReference>
<evidence type="ECO:0000256" key="3">
    <source>
        <dbReference type="ARBA" id="ARBA00022650"/>
    </source>
</evidence>
<comment type="pathway">
    <text evidence="8">Amino-acid biosynthesis; L-proline biosynthesis; L-glutamate 5-semialdehyde from L-glutamate: step 1/2.</text>
</comment>
<proteinExistence type="inferred from homology"/>
<evidence type="ECO:0000256" key="6">
    <source>
        <dbReference type="ARBA" id="ARBA00022777"/>
    </source>
</evidence>
<dbReference type="InterPro" id="IPR011529">
    <property type="entry name" value="Glu_5kinase"/>
</dbReference>
<dbReference type="GO" id="GO:0004349">
    <property type="term" value="F:glutamate 5-kinase activity"/>
    <property type="evidence" value="ECO:0007669"/>
    <property type="project" value="UniProtKB-UniRule"/>
</dbReference>
<dbReference type="HAMAP" id="MF_00456">
    <property type="entry name" value="ProB"/>
    <property type="match status" value="1"/>
</dbReference>
<dbReference type="OrthoDB" id="9804434at2"/>
<dbReference type="InterPro" id="IPR005715">
    <property type="entry name" value="Glu_5kinase/COase_Synthase"/>
</dbReference>
<feature type="binding site" evidence="8">
    <location>
        <position position="51"/>
    </location>
    <ligand>
        <name>substrate</name>
    </ligand>
</feature>
<feature type="binding site" evidence="8">
    <location>
        <position position="138"/>
    </location>
    <ligand>
        <name>substrate</name>
    </ligand>
</feature>
<name>A0A1I5QCZ4_9FIRM</name>
<keyword evidence="3 8" id="KW-0641">Proline biosynthesis</keyword>
<gene>
    <name evidence="8" type="primary">proB</name>
    <name evidence="10" type="ORF">SAMN04487928_10260</name>
</gene>
<feature type="binding site" evidence="8">
    <location>
        <begin position="217"/>
        <end position="223"/>
    </location>
    <ligand>
        <name>ATP</name>
        <dbReference type="ChEBI" id="CHEBI:30616"/>
    </ligand>
</feature>
<comment type="similarity">
    <text evidence="8">Belongs to the glutamate 5-kinase family.</text>
</comment>
<evidence type="ECO:0000256" key="5">
    <source>
        <dbReference type="ARBA" id="ARBA00022741"/>
    </source>
</evidence>
<dbReference type="AlphaFoldDB" id="A0A1I5QCZ4"/>
<dbReference type="PRINTS" id="PR00474">
    <property type="entry name" value="GLU5KINASE"/>
</dbReference>
<accession>A0A1I5QCZ4</accession>
<evidence type="ECO:0000256" key="4">
    <source>
        <dbReference type="ARBA" id="ARBA00022679"/>
    </source>
</evidence>
<dbReference type="GO" id="GO:0005829">
    <property type="term" value="C:cytosol"/>
    <property type="evidence" value="ECO:0007669"/>
    <property type="project" value="TreeGrafter"/>
</dbReference>
<dbReference type="PANTHER" id="PTHR43654:SF1">
    <property type="entry name" value="ISOPENTENYL PHOSPHATE KINASE"/>
    <property type="match status" value="1"/>
</dbReference>
<dbReference type="Gene3D" id="3.40.1160.10">
    <property type="entry name" value="Acetylglutamate kinase-like"/>
    <property type="match status" value="1"/>
</dbReference>
<keyword evidence="2 8" id="KW-0028">Amino-acid biosynthesis</keyword>
<dbReference type="NCBIfam" id="TIGR01027">
    <property type="entry name" value="proB"/>
    <property type="match status" value="1"/>
</dbReference>
<dbReference type="InterPro" id="IPR001057">
    <property type="entry name" value="Glu/AcGlu_kinase"/>
</dbReference>
<reference evidence="11" key="1">
    <citation type="submission" date="2016-10" db="EMBL/GenBank/DDBJ databases">
        <authorList>
            <person name="Varghese N."/>
            <person name="Submissions S."/>
        </authorList>
    </citation>
    <scope>NUCLEOTIDE SEQUENCE [LARGE SCALE GENOMIC DNA]</scope>
    <source>
        <strain evidence="11">P18</strain>
    </source>
</reference>
<comment type="function">
    <text evidence="8">Catalyzes the transfer of a phosphate group to glutamate to form L-glutamate 5-phosphate.</text>
</comment>
<dbReference type="UniPathway" id="UPA00098">
    <property type="reaction ID" value="UER00359"/>
</dbReference>
<keyword evidence="5 8" id="KW-0547">Nucleotide-binding</keyword>
<dbReference type="GO" id="GO:0055129">
    <property type="term" value="P:L-proline biosynthetic process"/>
    <property type="evidence" value="ECO:0007669"/>
    <property type="project" value="UniProtKB-UniRule"/>
</dbReference>
<dbReference type="GO" id="GO:0005524">
    <property type="term" value="F:ATP binding"/>
    <property type="evidence" value="ECO:0007669"/>
    <property type="project" value="UniProtKB-KW"/>
</dbReference>
<dbReference type="Proteomes" id="UP000182624">
    <property type="component" value="Unassembled WGS sequence"/>
</dbReference>
<sequence length="264" mass="28591">MSVSKKRIVVKVGTSTITNSDGNVDIRALDHLCRALAGVENLGYDLVLVSSGAIAVGAGKMRLAQKPKEIRMKQAAAAVGQTELMHLYDKFFSEYGRMVGQILLDNEDIADPIRSKNLKNTFDALLENHIIPIVNENDSVSHAEIESEKKLFSDNDMLSAFVAAFCNASKLIIFSDIDGLYDGNPSTNPDAKLISRVEEITDELKSIASGSGSNRGTGGMITKLDAAEYATEHGIDVIITNGKNPEKLYDVIEKKIVGTLFVAK</sequence>
<dbReference type="InterPro" id="IPR001048">
    <property type="entry name" value="Asp/Glu/Uridylate_kinase"/>
</dbReference>
<evidence type="ECO:0000256" key="1">
    <source>
        <dbReference type="ARBA" id="ARBA00022490"/>
    </source>
</evidence>
<dbReference type="EMBL" id="FOXO01000002">
    <property type="protein sequence ID" value="SFP44103.1"/>
    <property type="molecule type" value="Genomic_DNA"/>
</dbReference>
<dbReference type="PANTHER" id="PTHR43654">
    <property type="entry name" value="GLUTAMATE 5-KINASE"/>
    <property type="match status" value="1"/>
</dbReference>
<protein>
    <recommendedName>
        <fullName evidence="8">Glutamate 5-kinase</fullName>
        <ecNumber evidence="8">2.7.2.11</ecNumber>
    </recommendedName>
    <alternativeName>
        <fullName evidence="8">Gamma-glutamyl kinase</fullName>
        <shortName evidence="8">GK</shortName>
    </alternativeName>
</protein>